<keyword evidence="5" id="KW-0572">Peptidoglycan-anchor</keyword>
<dbReference type="InterPro" id="IPR022464">
    <property type="entry name" value="Strep_pil_isopept_link"/>
</dbReference>
<proteinExistence type="predicted"/>
<feature type="signal peptide" evidence="7">
    <location>
        <begin position="1"/>
        <end position="34"/>
    </location>
</feature>
<evidence type="ECO:0000256" key="5">
    <source>
        <dbReference type="ARBA" id="ARBA00023088"/>
    </source>
</evidence>
<name>A0ABX6KJD3_9BACL</name>
<dbReference type="EMBL" id="CP050965">
    <property type="protein sequence ID" value="QIX88752.1"/>
    <property type="molecule type" value="Genomic_DNA"/>
</dbReference>
<evidence type="ECO:0000256" key="2">
    <source>
        <dbReference type="ARBA" id="ARBA00022512"/>
    </source>
</evidence>
<keyword evidence="4 7" id="KW-0732">Signal</keyword>
<evidence type="ECO:0000313" key="9">
    <source>
        <dbReference type="EMBL" id="QIX88752.1"/>
    </source>
</evidence>
<evidence type="ECO:0000256" key="4">
    <source>
        <dbReference type="ARBA" id="ARBA00022729"/>
    </source>
</evidence>
<keyword evidence="3" id="KW-0964">Secreted</keyword>
<dbReference type="RefSeq" id="WP_172497927.1">
    <property type="nucleotide sequence ID" value="NZ_CP050965.1"/>
</dbReference>
<dbReference type="InterPro" id="IPR008966">
    <property type="entry name" value="Adhesion_dom_sf"/>
</dbReference>
<protein>
    <submittedName>
        <fullName evidence="9">LPXTG cell wall anchor domain-containing protein</fullName>
    </submittedName>
</protein>
<feature type="domain" description="Gram-positive cocci surface proteins LPxTG" evidence="8">
    <location>
        <begin position="1500"/>
        <end position="1533"/>
    </location>
</feature>
<gene>
    <name evidence="9" type="ORF">FOC48_08280</name>
</gene>
<dbReference type="NCBIfam" id="TIGR03786">
    <property type="entry name" value="strep_pil_rpt"/>
    <property type="match status" value="8"/>
</dbReference>
<dbReference type="Gene3D" id="2.60.40.10">
    <property type="entry name" value="Immunoglobulins"/>
    <property type="match status" value="1"/>
</dbReference>
<feature type="chain" id="PRO_5045658796" evidence="7">
    <location>
        <begin position="35"/>
        <end position="1533"/>
    </location>
</feature>
<dbReference type="Pfam" id="PF17961">
    <property type="entry name" value="Big_8"/>
    <property type="match status" value="1"/>
</dbReference>
<dbReference type="Gene3D" id="2.60.40.3050">
    <property type="match status" value="9"/>
</dbReference>
<dbReference type="Pfam" id="PF12892">
    <property type="entry name" value="FctA"/>
    <property type="match status" value="9"/>
</dbReference>
<dbReference type="Proteomes" id="UP000501205">
    <property type="component" value="Chromosome"/>
</dbReference>
<evidence type="ECO:0000256" key="3">
    <source>
        <dbReference type="ARBA" id="ARBA00022525"/>
    </source>
</evidence>
<sequence>MQKSKIILKLFSKISAAVILLLSSVSISLGTVKANDTTPKELTQVISNVELLDASDTKQNVDSEGDYNLRTGTAYKLRVPFDLKKYNENLNNGDYFTFDIPEPMTVYSDTQPLVDPNTNIEIGTAVVTSNGINKGGKVTVTLKNLDKYLEKTGGDKVKDVSGNFSASFRFTEDQNKTPIIFNSTAMQQEVRHTYNTKTTTGPKIGTENYAKAGGQSSRTEWDSPKLAAIGSTSKGDVVSNWRVRVNTEKEDFGENIILHDIIPNDDPSYTPAQYIPESLKIYKADITGGTSAVPADAELMVEGKDYTVAWNENYTSFDVIIKDGKSSYFITYNTTAPNDGTKVANTVALSKADGTKLAQNTSRPGALSMKAEATSLISGTIVASTAYQIKINKTDAFTLAPVSGAVYTVTAVDDPTETTEVTTNEKGFALTKTYDQKWEGKTFKIKEKTAPAGYTLDEKEYTLTLGAAGSTINLKDKPIPAPVNITAKKVVSGREGELPKADEFTFNLYSANNLTTPIATAKTKADGSITFENIEVKGVGVYNYVIKEDTTNAVPGVTFDETAKEVTVKAEFQGTTLKASVTSPEQTFTNTYKAAETKATITATKALNGSTLKDDQFEFELKEGAKVVGTAKNKADGTVTFEDITYTEAGVHTYTLTEKEGTEGGVTYDKTSHEVKVEVTDNGQGKLVVAVTGNNPAFTNTYKAAETKATITATKALNGSTLKDDQFEFELKEGAKVVGTAKNKADGTITFEDITYTEAGVHTYTLTEKEGTEGGVTYDKTSHEVKVEVTDNGQGKLVVAVTGNNPAFTNTYKAAETKATITATKALNGSTLKDDQFEFELKEGAKVVGTAKNKADGTVTFEDITYTEVGEHEYTVTEKAGNEAGVTYDSKSYTVKVKVTDNGQGQLEATVTDNNPTITNTYKAAETKATITATKALNGSTLKDDQFEFELKEGAKVVGTAKNKADGTVTFEDITYTEAGVHTYTLTEKEGTEGGVTYDKTSHEVKVEVTDNGQGKLVVAVTGNNPAFTNTYKAAETKATITATKALNGSTLKDDQFEFELKEGAKVVGTAKNKADGTITFEDITYTEAGVHTYTLTEKEGTEGGVTYDKTSHEVKVEVTDNGQGKLVVAVTGNNPAFTNTYKAAETKATITATKALNGSTLKDDQFEFELKEGAKVVGTAKNKADGTVTFEDITYTEVGEHEYTVTEKAGNEAGVTYDSKSYTVKVKVTDNGQGQLEATVTDNNPTITNTYKAAETKATITAKKVLEGKVLEADKYEFELKEGTKVVGTAKNKADGTVTFEDITYTEVGEHEYTVTEKAGNEAGVTYDSKSYTVKVKVTDNGQGQLEATVTDNNPTITNTYKAAETKATITAKKVLEGKVLEADKYEFELKEGTKVVGTAKNKADGTVTFEDITYTEVGEHEYTVTEKAGNEAGVTYDSKSYTVKVKVTDNGQGQLEAKVTGDGDNVTFINKYNKPTPEKPVDPKDPKDPKDLKPKKPLPNTGATDSPVLPGLLGFALMAVSSFLYRAKNNN</sequence>
<keyword evidence="10" id="KW-1185">Reference proteome</keyword>
<dbReference type="SUPFAM" id="SSF49401">
    <property type="entry name" value="Bacterial adhesins"/>
    <property type="match status" value="2"/>
</dbReference>
<keyword evidence="2" id="KW-0134">Cell wall</keyword>
<dbReference type="InterPro" id="IPR041033">
    <property type="entry name" value="SpaA_PFL_dom_1"/>
</dbReference>
<dbReference type="Pfam" id="PF17802">
    <property type="entry name" value="SpaA"/>
    <property type="match status" value="1"/>
</dbReference>
<feature type="region of interest" description="Disordered" evidence="6">
    <location>
        <begin position="196"/>
        <end position="221"/>
    </location>
</feature>
<accession>A0ABX6KJD3</accession>
<feature type="region of interest" description="Disordered" evidence="6">
    <location>
        <begin position="1473"/>
        <end position="1509"/>
    </location>
</feature>
<organism evidence="9 10">
    <name type="scientific">Gemella haemolysans</name>
    <dbReference type="NCBI Taxonomy" id="1379"/>
    <lineage>
        <taxon>Bacteria</taxon>
        <taxon>Bacillati</taxon>
        <taxon>Bacillota</taxon>
        <taxon>Bacilli</taxon>
        <taxon>Bacillales</taxon>
        <taxon>Gemellaceae</taxon>
        <taxon>Gemella</taxon>
    </lineage>
</organism>
<dbReference type="Gene3D" id="2.60.40.1280">
    <property type="match status" value="1"/>
</dbReference>
<feature type="compositionally biased region" description="Basic and acidic residues" evidence="6">
    <location>
        <begin position="1478"/>
        <end position="1496"/>
    </location>
</feature>
<dbReference type="InterPro" id="IPR038174">
    <property type="entry name" value="Strep_pil_link_sf"/>
</dbReference>
<dbReference type="InterPro" id="IPR019931">
    <property type="entry name" value="LPXTG_anchor"/>
</dbReference>
<dbReference type="InterPro" id="IPR013783">
    <property type="entry name" value="Ig-like_fold"/>
</dbReference>
<evidence type="ECO:0000259" key="8">
    <source>
        <dbReference type="PROSITE" id="PS50847"/>
    </source>
</evidence>
<evidence type="ECO:0000256" key="1">
    <source>
        <dbReference type="ARBA" id="ARBA00004168"/>
    </source>
</evidence>
<evidence type="ECO:0000313" key="10">
    <source>
        <dbReference type="Proteomes" id="UP000501205"/>
    </source>
</evidence>
<dbReference type="InterPro" id="IPR041171">
    <property type="entry name" value="SDR_Ig"/>
</dbReference>
<dbReference type="InterPro" id="IPR011252">
    <property type="entry name" value="Fibrogen-bd_dom1"/>
</dbReference>
<evidence type="ECO:0000256" key="7">
    <source>
        <dbReference type="SAM" id="SignalP"/>
    </source>
</evidence>
<dbReference type="NCBIfam" id="TIGR01167">
    <property type="entry name" value="LPXTG_anchor"/>
    <property type="match status" value="1"/>
</dbReference>
<comment type="subcellular location">
    <subcellularLocation>
        <location evidence="1">Secreted</location>
        <location evidence="1">Cell wall</location>
        <topology evidence="1">Peptidoglycan-anchor</topology>
    </subcellularLocation>
</comment>
<reference evidence="9 10" key="1">
    <citation type="submission" date="2019-11" db="EMBL/GenBank/DDBJ databases">
        <title>FDA dAtabase for Regulatory Grade micrObial Sequences (FDA-ARGOS): Supporting development and validation of Infectious Disease Dx tests.</title>
        <authorList>
            <person name="Damon A."/>
            <person name="Tallon L."/>
            <person name="Sadzewicz L."/>
            <person name="Vavikolanu K."/>
            <person name="Mehta A."/>
            <person name="Aluvathingal J."/>
            <person name="Nadendla S."/>
            <person name="Myers T."/>
            <person name="Yan Y."/>
            <person name="Sichtig H."/>
        </authorList>
    </citation>
    <scope>NUCLEOTIDE SEQUENCE [LARGE SCALE GENOMIC DNA]</scope>
    <source>
        <strain evidence="9 10">FDAARGOS_740</strain>
    </source>
</reference>
<dbReference type="PROSITE" id="PS50847">
    <property type="entry name" value="GRAM_POS_ANCHORING"/>
    <property type="match status" value="1"/>
</dbReference>
<evidence type="ECO:0000256" key="6">
    <source>
        <dbReference type="SAM" id="MobiDB-lite"/>
    </source>
</evidence>